<feature type="signal peptide" evidence="1">
    <location>
        <begin position="1"/>
        <end position="21"/>
    </location>
</feature>
<dbReference type="Pfam" id="PF17162">
    <property type="entry name" value="DUF5118"/>
    <property type="match status" value="1"/>
</dbReference>
<dbReference type="InterPro" id="IPR032534">
    <property type="entry name" value="EcxA_zinc-bd"/>
</dbReference>
<protein>
    <submittedName>
        <fullName evidence="5">Zinc-dependent metalloprotease</fullName>
    </submittedName>
</protein>
<feature type="chain" id="PRO_5044341404" evidence="1">
    <location>
        <begin position="22"/>
        <end position="856"/>
    </location>
</feature>
<dbReference type="InterPro" id="IPR033428">
    <property type="entry name" value="DUF5118"/>
</dbReference>
<dbReference type="Pfam" id="PF17148">
    <property type="entry name" value="DUF5117"/>
    <property type="match status" value="1"/>
</dbReference>
<dbReference type="EMBL" id="AP035786">
    <property type="protein sequence ID" value="BFO73712.1"/>
    <property type="molecule type" value="Genomic_DNA"/>
</dbReference>
<dbReference type="CDD" id="cd04276">
    <property type="entry name" value="ZnMc_MMP_like_2"/>
    <property type="match status" value="1"/>
</dbReference>
<evidence type="ECO:0000259" key="2">
    <source>
        <dbReference type="Pfam" id="PF16313"/>
    </source>
</evidence>
<dbReference type="AlphaFoldDB" id="A0AB33IYQ0"/>
<dbReference type="GO" id="GO:0008237">
    <property type="term" value="F:metallopeptidase activity"/>
    <property type="evidence" value="ECO:0007669"/>
    <property type="project" value="UniProtKB-KW"/>
</dbReference>
<dbReference type="SUPFAM" id="SSF55486">
    <property type="entry name" value="Metalloproteases ('zincins'), catalytic domain"/>
    <property type="match status" value="1"/>
</dbReference>
<evidence type="ECO:0000259" key="4">
    <source>
        <dbReference type="Pfam" id="PF17162"/>
    </source>
</evidence>
<dbReference type="PANTHER" id="PTHR38478:SF1">
    <property type="entry name" value="ZINC DEPENDENT METALLOPROTEASE DOMAIN LIPOPROTEIN"/>
    <property type="match status" value="1"/>
</dbReference>
<evidence type="ECO:0000259" key="3">
    <source>
        <dbReference type="Pfam" id="PF17148"/>
    </source>
</evidence>
<keyword evidence="1" id="KW-0732">Signal</keyword>
<dbReference type="Pfam" id="PF16313">
    <property type="entry name" value="DUF4953"/>
    <property type="match status" value="1"/>
</dbReference>
<sequence length="856" mass="96671">MNRILFVLLLAGAVIAQPAMAKKKSKVKVDSLLTAKDKPGKSSVADFNKAVKDAKLVKGMFDTYLTKDGKLYFSIADSAFARNYILSNRVSSTSNTNDYVAGQMVDGPRLIRFSTDSVRVYLHLVQNTNVVKKGDPITASFKTNFADPILKAFKIVGKKDHKVLIDMTSFFGGNEKSLSPMKPDNPLSVLFSGSRNLKGSFISDASGVTEVKAFPRNIEIISSLSFDLSKENMPYTVVMHRSLFMAPENPMPMRLQDNRVGFFSTDKKIYSSSADRVEKKTYIHRWRLEPKDEDRERYFRGELVEPKKPIVFYVDSAFPDKWRSTVKQGIEDWNKAFEAAGFKNAIKAKDYPKNDSTFAPADMRYNCIKYAVTETANAMGPSYVDPRTGEILTADVIWYHNVISLLHNWRFVQTGAVDARTHKAVFDDDLMKESVRYVAAHEVGHTLGLMHNMGASYSFPVDSLRSPSFTQKYGTTPSIMDYARNNFIAQPGDLERGVKLTPPILGVEDIYAINWGYRLIKDADTPEKEKPTLDAWIKAKSGDPMYEFGAQQFMGTIDPTDQSEDLGNDHIKAGNYAISNLKIIMRNLEKWVYKPGDTYEAVEDMYKQVVSQYTRHLFHVMPYIGGVRFEEIRQGDNKGAARHYMDRATQKRAMQWLIGQVRSYDSWLSPQSLLNKLDLPSNVNERLQTSVVGALYAGTRLFSISEGYKIDPVKNYSLDQYINDVFNTLFAPTMQGRALSEADLRLQSGVINLFKLTSGLQPKPEKKGLSLLTGEEADKLMVETTELACCKAHQGQSFMRIIYGLPSLSTDVMAPLMLNQLKKVRSLYGQKRATGDSKTRNFYEYQILMIDKLLKK</sequence>
<accession>A0AB33IYQ0</accession>
<keyword evidence="5" id="KW-0378">Hydrolase</keyword>
<reference evidence="5" key="1">
    <citation type="submission" date="2024-07" db="EMBL/GenBank/DDBJ databases">
        <title>Complete genome sequence of Prevotella sp. YM-2024 GTC17254.</title>
        <authorList>
            <person name="Hayashi M."/>
            <person name="Muto Y."/>
            <person name="Tanaka K."/>
            <person name="Niwa H."/>
        </authorList>
    </citation>
    <scope>NUCLEOTIDE SEQUENCE</scope>
    <source>
        <strain evidence="5">GTC17254</strain>
    </source>
</reference>
<gene>
    <name evidence="5" type="ORF">GTC17254_13090</name>
</gene>
<dbReference type="Gene3D" id="3.40.390.10">
    <property type="entry name" value="Collagenase (Catalytic Domain)"/>
    <property type="match status" value="1"/>
</dbReference>
<organism evidence="5">
    <name type="scientific">Prevotella sp. GTC17254</name>
    <dbReference type="NCBI Taxonomy" id="3236794"/>
    <lineage>
        <taxon>Bacteria</taxon>
        <taxon>Pseudomonadati</taxon>
        <taxon>Bacteroidota</taxon>
        <taxon>Bacteroidia</taxon>
        <taxon>Bacteroidales</taxon>
        <taxon>Prevotellaceae</taxon>
        <taxon>Prevotella</taxon>
    </lineage>
</organism>
<dbReference type="InterPro" id="IPR024079">
    <property type="entry name" value="MetalloPept_cat_dom_sf"/>
</dbReference>
<feature type="domain" description="DUF5117" evidence="3">
    <location>
        <begin position="102"/>
        <end position="291"/>
    </location>
</feature>
<evidence type="ECO:0000313" key="5">
    <source>
        <dbReference type="EMBL" id="BFO73712.1"/>
    </source>
</evidence>
<dbReference type="InterPro" id="IPR034032">
    <property type="entry name" value="Zn_MMP-like_bac"/>
</dbReference>
<name>A0AB33IYQ0_9BACT</name>
<dbReference type="InterPro" id="IPR033413">
    <property type="entry name" value="DUF5117"/>
</dbReference>
<keyword evidence="5" id="KW-0645">Protease</keyword>
<keyword evidence="5" id="KW-0482">Metalloprotease</keyword>
<dbReference type="PANTHER" id="PTHR38478">
    <property type="entry name" value="PEPTIDASE M1A AND M12B"/>
    <property type="match status" value="1"/>
</dbReference>
<feature type="domain" description="DUF5118" evidence="4">
    <location>
        <begin position="46"/>
        <end position="93"/>
    </location>
</feature>
<feature type="domain" description="EcxA zinc-binding" evidence="2">
    <location>
        <begin position="424"/>
        <end position="734"/>
    </location>
</feature>
<proteinExistence type="predicted"/>
<evidence type="ECO:0000256" key="1">
    <source>
        <dbReference type="SAM" id="SignalP"/>
    </source>
</evidence>